<dbReference type="InterPro" id="IPR044865">
    <property type="entry name" value="MRH_dom"/>
</dbReference>
<dbReference type="PROSITE" id="PS51914">
    <property type="entry name" value="MRH"/>
    <property type="match status" value="1"/>
</dbReference>
<dbReference type="EMBL" id="MU070120">
    <property type="protein sequence ID" value="KAF5829741.1"/>
    <property type="molecule type" value="Genomic_DNA"/>
</dbReference>
<feature type="compositionally biased region" description="Basic and acidic residues" evidence="5">
    <location>
        <begin position="216"/>
        <end position="231"/>
    </location>
</feature>
<dbReference type="Gene3D" id="2.70.130.10">
    <property type="entry name" value="Mannose-6-phosphate receptor binding domain"/>
    <property type="match status" value="1"/>
</dbReference>
<feature type="domain" description="MRH" evidence="6">
    <location>
        <begin position="566"/>
        <end position="698"/>
    </location>
</feature>
<feature type="compositionally biased region" description="Low complexity" evidence="5">
    <location>
        <begin position="130"/>
        <end position="145"/>
    </location>
</feature>
<organism evidence="7 8">
    <name type="scientific">Dunaliella salina</name>
    <name type="common">Green alga</name>
    <name type="synonym">Protococcus salinus</name>
    <dbReference type="NCBI Taxonomy" id="3046"/>
    <lineage>
        <taxon>Eukaryota</taxon>
        <taxon>Viridiplantae</taxon>
        <taxon>Chlorophyta</taxon>
        <taxon>core chlorophytes</taxon>
        <taxon>Chlorophyceae</taxon>
        <taxon>CS clade</taxon>
        <taxon>Chlamydomonadales</taxon>
        <taxon>Dunaliellaceae</taxon>
        <taxon>Dunaliella</taxon>
    </lineage>
</organism>
<dbReference type="InterPro" id="IPR003582">
    <property type="entry name" value="ShKT_dom"/>
</dbReference>
<evidence type="ECO:0000256" key="1">
    <source>
        <dbReference type="ARBA" id="ARBA00004240"/>
    </source>
</evidence>
<reference evidence="7" key="1">
    <citation type="submission" date="2017-08" db="EMBL/GenBank/DDBJ databases">
        <authorList>
            <person name="Polle J.E."/>
            <person name="Barry K."/>
            <person name="Cushman J."/>
            <person name="Schmutz J."/>
            <person name="Tran D."/>
            <person name="Hathwaick L.T."/>
            <person name="Yim W.C."/>
            <person name="Jenkins J."/>
            <person name="Mckie-Krisberg Z.M."/>
            <person name="Prochnik S."/>
            <person name="Lindquist E."/>
            <person name="Dockter R.B."/>
            <person name="Adam C."/>
            <person name="Molina H."/>
            <person name="Bunkerborg J."/>
            <person name="Jin E."/>
            <person name="Buchheim M."/>
            <person name="Magnuson J."/>
        </authorList>
    </citation>
    <scope>NUCLEOTIDE SEQUENCE</scope>
    <source>
        <strain evidence="7">CCAP 19/18</strain>
    </source>
</reference>
<feature type="compositionally biased region" description="Gly residues" evidence="5">
    <location>
        <begin position="115"/>
        <end position="129"/>
    </location>
</feature>
<feature type="compositionally biased region" description="Gly residues" evidence="5">
    <location>
        <begin position="506"/>
        <end position="516"/>
    </location>
</feature>
<evidence type="ECO:0000259" key="6">
    <source>
        <dbReference type="PROSITE" id="PS51914"/>
    </source>
</evidence>
<keyword evidence="8" id="KW-1185">Reference proteome</keyword>
<evidence type="ECO:0000256" key="5">
    <source>
        <dbReference type="SAM" id="MobiDB-lite"/>
    </source>
</evidence>
<evidence type="ECO:0000256" key="2">
    <source>
        <dbReference type="ARBA" id="ARBA00022729"/>
    </source>
</evidence>
<dbReference type="InterPro" id="IPR009011">
    <property type="entry name" value="Man6P_isomerase_rcpt-bd_dom_sf"/>
</dbReference>
<evidence type="ECO:0000313" key="7">
    <source>
        <dbReference type="EMBL" id="KAF5829741.1"/>
    </source>
</evidence>
<keyword evidence="2" id="KW-0732">Signal</keyword>
<evidence type="ECO:0000313" key="8">
    <source>
        <dbReference type="Proteomes" id="UP000815325"/>
    </source>
</evidence>
<feature type="region of interest" description="Disordered" evidence="5">
    <location>
        <begin position="94"/>
        <end position="164"/>
    </location>
</feature>
<feature type="compositionally biased region" description="Low complexity" evidence="5">
    <location>
        <begin position="102"/>
        <end position="114"/>
    </location>
</feature>
<keyword evidence="3" id="KW-0256">Endoplasmic reticulum</keyword>
<feature type="region of interest" description="Disordered" evidence="5">
    <location>
        <begin position="485"/>
        <end position="537"/>
    </location>
</feature>
<dbReference type="PANTHER" id="PTHR15414">
    <property type="entry name" value="OS-9-RELATED"/>
    <property type="match status" value="1"/>
</dbReference>
<accession>A0ABQ7G566</accession>
<sequence length="707" mass="75917">MARKCCMFSCSDGNCCMAAHGYGCAVARVPWTGQQRVEGHLRWHSAACVHARCLQAGGHSYSAHAQQYCQSGGQHSIRPRPRFCCDQTRQGTASSSASMQESPGEASSSQSSSGGNTGSGGEGGGGSGSGSIADSRGSDGNADNNSGGGSGKGSDPPPTFAERAAVQQACKKLLQGPAATAVADAIAGEALKFRAQVLTLLQDHGLLEPPEDAEATEERGKGTSDELDGKDARGYLSEEETDQIEEKEAQASALLQRLVIEARPDGLHVRAKRWEEAEGEDYEDDDARCVDLHPMCETWADEGECEANPEYMIGTAIHPGHCLRACAMCSTLPSSDEVGELRREDLGGDDAIDPSFLAQLQAILNLRTMALKNEACVKGSKSCISAHSTTSRGAGLVLGGGGVLGSSPQDILQNLQSTTGRGAGGPGKADAVQVAEQTVKPGGFVLGRPSWGHPLVVGLSQREQQVLRMHSAARAHQQQYKELLKQQTGRGAGKQAGRVSKEAGATGQGGEKGISGGHERANSADKQQQQQQQQQYVQGMGKTVDEVLQKELGDKFILLPTEFFVFEYLYKNHTRHYHEEKGKKGEQALVTEDWMLGTYNGESLPTEVDERGLPTQVLQDLDLLPLTNGHSMRTHQWPYVRQSYVEGHKCFLAGGRQEVRSTEVRIACSPDRRLHMLVREPDFCSYIFVLYSPAVCELPMLQPIPEA</sequence>
<gene>
    <name evidence="7" type="ORF">DUNSADRAFT_15565</name>
</gene>
<dbReference type="InterPro" id="IPR045149">
    <property type="entry name" value="OS-9-like"/>
</dbReference>
<protein>
    <recommendedName>
        <fullName evidence="6">MRH domain-containing protein</fullName>
    </recommendedName>
</protein>
<feature type="region of interest" description="Disordered" evidence="5">
    <location>
        <begin position="207"/>
        <end position="231"/>
    </location>
</feature>
<dbReference type="SMART" id="SM00254">
    <property type="entry name" value="ShKT"/>
    <property type="match status" value="1"/>
</dbReference>
<keyword evidence="4" id="KW-1015">Disulfide bond</keyword>
<proteinExistence type="predicted"/>
<evidence type="ECO:0000256" key="3">
    <source>
        <dbReference type="ARBA" id="ARBA00022824"/>
    </source>
</evidence>
<dbReference type="Proteomes" id="UP000815325">
    <property type="component" value="Unassembled WGS sequence"/>
</dbReference>
<evidence type="ECO:0000256" key="4">
    <source>
        <dbReference type="ARBA" id="ARBA00023157"/>
    </source>
</evidence>
<comment type="subcellular location">
    <subcellularLocation>
        <location evidence="1">Endoplasmic reticulum</location>
    </subcellularLocation>
</comment>
<dbReference type="PANTHER" id="PTHR15414:SF0">
    <property type="entry name" value="ENDOPLASMIC RETICULUM LECTIN 1"/>
    <property type="match status" value="1"/>
</dbReference>
<comment type="caution">
    <text evidence="7">The sequence shown here is derived from an EMBL/GenBank/DDBJ whole genome shotgun (WGS) entry which is preliminary data.</text>
</comment>
<dbReference type="SUPFAM" id="SSF50911">
    <property type="entry name" value="Mannose 6-phosphate receptor domain"/>
    <property type="match status" value="1"/>
</dbReference>
<name>A0ABQ7G566_DUNSA</name>